<dbReference type="InterPro" id="IPR036979">
    <property type="entry name" value="CM_dom_sf"/>
</dbReference>
<dbReference type="InterPro" id="IPR002701">
    <property type="entry name" value="CM_II_prokaryot"/>
</dbReference>
<comment type="caution">
    <text evidence="3">The sequence shown here is derived from an EMBL/GenBank/DDBJ whole genome shotgun (WGS) entry which is preliminary data.</text>
</comment>
<dbReference type="Gene3D" id="1.20.59.10">
    <property type="entry name" value="Chorismate mutase"/>
    <property type="match status" value="1"/>
</dbReference>
<proteinExistence type="predicted"/>
<dbReference type="PANTHER" id="PTHR38041:SF2">
    <property type="entry name" value="SECRETED CHORISMATE MUTASE"/>
    <property type="match status" value="1"/>
</dbReference>
<evidence type="ECO:0000259" key="2">
    <source>
        <dbReference type="PROSITE" id="PS51168"/>
    </source>
</evidence>
<feature type="non-terminal residue" evidence="3">
    <location>
        <position position="1"/>
    </location>
</feature>
<evidence type="ECO:0000256" key="1">
    <source>
        <dbReference type="ARBA" id="ARBA00023235"/>
    </source>
</evidence>
<dbReference type="Proteomes" id="UP000037020">
    <property type="component" value="Unassembled WGS sequence"/>
</dbReference>
<feature type="domain" description="Chorismate mutase" evidence="2">
    <location>
        <begin position="1"/>
        <end position="52"/>
    </location>
</feature>
<dbReference type="PROSITE" id="PS51168">
    <property type="entry name" value="CHORISMATE_MUT_2"/>
    <property type="match status" value="1"/>
</dbReference>
<dbReference type="InterPro" id="IPR036263">
    <property type="entry name" value="Chorismate_II_sf"/>
</dbReference>
<dbReference type="Pfam" id="PF01817">
    <property type="entry name" value="CM_2"/>
    <property type="match status" value="1"/>
</dbReference>
<dbReference type="PANTHER" id="PTHR38041">
    <property type="entry name" value="CHORISMATE MUTASE"/>
    <property type="match status" value="1"/>
</dbReference>
<gene>
    <name evidence="3" type="ORF">ADK38_26995</name>
</gene>
<dbReference type="InterPro" id="IPR051331">
    <property type="entry name" value="Chorismate_mutase-related"/>
</dbReference>
<protein>
    <submittedName>
        <fullName evidence="3">Chorismate mutase</fullName>
    </submittedName>
</protein>
<name>A0ABR5J1U1_9ACTN</name>
<organism evidence="3 4">
    <name type="scientific">Streptomyces varsoviensis</name>
    <dbReference type="NCBI Taxonomy" id="67373"/>
    <lineage>
        <taxon>Bacteria</taxon>
        <taxon>Bacillati</taxon>
        <taxon>Actinomycetota</taxon>
        <taxon>Actinomycetes</taxon>
        <taxon>Kitasatosporales</taxon>
        <taxon>Streptomycetaceae</taxon>
        <taxon>Streptomyces</taxon>
    </lineage>
</organism>
<sequence>GSGGPVDDPARERRVLDAVARQAAQRGADPKATVRIFRDQIEASKVVQRALHRAWRADPAAAPSPAERPDLAEIRLKINRLNDDLVRAIAAARPARAARTCDGLLAVSAARTRQTRHLDLTHALALARALPSVCEHRP</sequence>
<accession>A0ABR5J1U1</accession>
<keyword evidence="1" id="KW-0413">Isomerase</keyword>
<keyword evidence="4" id="KW-1185">Reference proteome</keyword>
<dbReference type="SMART" id="SM00830">
    <property type="entry name" value="CM_2"/>
    <property type="match status" value="1"/>
</dbReference>
<reference evidence="3 4" key="1">
    <citation type="submission" date="2015-07" db="EMBL/GenBank/DDBJ databases">
        <authorList>
            <person name="Ju K.-S."/>
            <person name="Doroghazi J.R."/>
            <person name="Metcalf W.W."/>
        </authorList>
    </citation>
    <scope>NUCLEOTIDE SEQUENCE [LARGE SCALE GENOMIC DNA]</scope>
    <source>
        <strain evidence="3 4">NRRL B-3589</strain>
    </source>
</reference>
<evidence type="ECO:0000313" key="4">
    <source>
        <dbReference type="Proteomes" id="UP000037020"/>
    </source>
</evidence>
<dbReference type="SUPFAM" id="SSF48600">
    <property type="entry name" value="Chorismate mutase II"/>
    <property type="match status" value="1"/>
</dbReference>
<evidence type="ECO:0000313" key="3">
    <source>
        <dbReference type="EMBL" id="KOG87161.1"/>
    </source>
</evidence>
<dbReference type="EMBL" id="LGUT01002400">
    <property type="protein sequence ID" value="KOG87161.1"/>
    <property type="molecule type" value="Genomic_DNA"/>
</dbReference>